<dbReference type="SMART" id="SM00849">
    <property type="entry name" value="Lactamase_B"/>
    <property type="match status" value="1"/>
</dbReference>
<dbReference type="Pfam" id="PF00753">
    <property type="entry name" value="Lactamase_B"/>
    <property type="match status" value="1"/>
</dbReference>
<accession>A0A918SU37</accession>
<evidence type="ECO:0000256" key="4">
    <source>
        <dbReference type="ARBA" id="ARBA00022989"/>
    </source>
</evidence>
<feature type="transmembrane region" description="Helical" evidence="6">
    <location>
        <begin position="413"/>
        <end position="433"/>
    </location>
</feature>
<protein>
    <submittedName>
        <fullName evidence="8">DNA internalization-related competence protein ComEC/Rec2</fullName>
    </submittedName>
</protein>
<evidence type="ECO:0000256" key="1">
    <source>
        <dbReference type="ARBA" id="ARBA00004651"/>
    </source>
</evidence>
<dbReference type="InterPro" id="IPR035681">
    <property type="entry name" value="ComA-like_MBL"/>
</dbReference>
<dbReference type="SUPFAM" id="SSF56281">
    <property type="entry name" value="Metallo-hydrolase/oxidoreductase"/>
    <property type="match status" value="1"/>
</dbReference>
<name>A0A918SU37_9GAMM</name>
<evidence type="ECO:0000313" key="8">
    <source>
        <dbReference type="EMBL" id="GHA70791.1"/>
    </source>
</evidence>
<dbReference type="EMBL" id="BMYD01000001">
    <property type="protein sequence ID" value="GHA70791.1"/>
    <property type="molecule type" value="Genomic_DNA"/>
</dbReference>
<dbReference type="InterPro" id="IPR004797">
    <property type="entry name" value="Competence_ComEC/Rec2"/>
</dbReference>
<dbReference type="GO" id="GO:0005886">
    <property type="term" value="C:plasma membrane"/>
    <property type="evidence" value="ECO:0007669"/>
    <property type="project" value="UniProtKB-SubCell"/>
</dbReference>
<dbReference type="GO" id="GO:0030420">
    <property type="term" value="P:establishment of competence for transformation"/>
    <property type="evidence" value="ECO:0007669"/>
    <property type="project" value="InterPro"/>
</dbReference>
<keyword evidence="5 6" id="KW-0472">Membrane</keyword>
<proteinExistence type="predicted"/>
<dbReference type="InterPro" id="IPR025405">
    <property type="entry name" value="DUF4131"/>
</dbReference>
<comment type="caution">
    <text evidence="8">The sequence shown here is derived from an EMBL/GenBank/DDBJ whole genome shotgun (WGS) entry which is preliminary data.</text>
</comment>
<evidence type="ECO:0000259" key="7">
    <source>
        <dbReference type="SMART" id="SM00849"/>
    </source>
</evidence>
<dbReference type="AlphaFoldDB" id="A0A918SU37"/>
<evidence type="ECO:0000256" key="2">
    <source>
        <dbReference type="ARBA" id="ARBA00022475"/>
    </source>
</evidence>
<evidence type="ECO:0000313" key="9">
    <source>
        <dbReference type="Proteomes" id="UP000646426"/>
    </source>
</evidence>
<evidence type="ECO:0000256" key="3">
    <source>
        <dbReference type="ARBA" id="ARBA00022692"/>
    </source>
</evidence>
<dbReference type="PANTHER" id="PTHR30619">
    <property type="entry name" value="DNA INTERNALIZATION/COMPETENCE PROTEIN COMEC/REC2"/>
    <property type="match status" value="1"/>
</dbReference>
<evidence type="ECO:0000256" key="5">
    <source>
        <dbReference type="ARBA" id="ARBA00023136"/>
    </source>
</evidence>
<dbReference type="Gene3D" id="3.60.15.10">
    <property type="entry name" value="Ribonuclease Z/Hydroxyacylglutathione hydrolase-like"/>
    <property type="match status" value="1"/>
</dbReference>
<keyword evidence="9" id="KW-1185">Reference proteome</keyword>
<keyword evidence="4 6" id="KW-1133">Transmembrane helix</keyword>
<feature type="transmembrane region" description="Helical" evidence="6">
    <location>
        <begin position="57"/>
        <end position="76"/>
    </location>
</feature>
<dbReference type="NCBIfam" id="TIGR00361">
    <property type="entry name" value="ComEC_Rec2"/>
    <property type="match status" value="1"/>
</dbReference>
<feature type="transmembrane region" description="Helical" evidence="6">
    <location>
        <begin position="34"/>
        <end position="50"/>
    </location>
</feature>
<feature type="domain" description="Metallo-beta-lactamase" evidence="7">
    <location>
        <begin position="531"/>
        <end position="716"/>
    </location>
</feature>
<dbReference type="CDD" id="cd07731">
    <property type="entry name" value="ComA-like_MBL-fold"/>
    <property type="match status" value="1"/>
</dbReference>
<dbReference type="InterPro" id="IPR052159">
    <property type="entry name" value="Competence_DNA_uptake"/>
</dbReference>
<gene>
    <name evidence="8" type="primary">comA</name>
    <name evidence="8" type="ORF">GCM10007067_03780</name>
</gene>
<dbReference type="InterPro" id="IPR036866">
    <property type="entry name" value="RibonucZ/Hydroxyglut_hydro"/>
</dbReference>
<dbReference type="Pfam" id="PF03772">
    <property type="entry name" value="Competence"/>
    <property type="match status" value="1"/>
</dbReference>
<feature type="transmembrane region" description="Helical" evidence="6">
    <location>
        <begin position="247"/>
        <end position="270"/>
    </location>
</feature>
<dbReference type="InterPro" id="IPR001279">
    <property type="entry name" value="Metallo-B-lactamas"/>
</dbReference>
<dbReference type="InterPro" id="IPR004477">
    <property type="entry name" value="ComEC_N"/>
</dbReference>
<dbReference type="PANTHER" id="PTHR30619:SF1">
    <property type="entry name" value="RECOMBINATION PROTEIN 2"/>
    <property type="match status" value="1"/>
</dbReference>
<keyword evidence="2" id="KW-1003">Cell membrane</keyword>
<comment type="subcellular location">
    <subcellularLocation>
        <location evidence="1">Cell membrane</location>
        <topology evidence="1">Multi-pass membrane protein</topology>
    </subcellularLocation>
</comment>
<reference evidence="8" key="1">
    <citation type="journal article" date="2014" name="Int. J. Syst. Evol. Microbiol.">
        <title>Complete genome sequence of Corynebacterium casei LMG S-19264T (=DSM 44701T), isolated from a smear-ripened cheese.</title>
        <authorList>
            <consortium name="US DOE Joint Genome Institute (JGI-PGF)"/>
            <person name="Walter F."/>
            <person name="Albersmeier A."/>
            <person name="Kalinowski J."/>
            <person name="Ruckert C."/>
        </authorList>
    </citation>
    <scope>NUCLEOTIDE SEQUENCE</scope>
    <source>
        <strain evidence="8">KCTC 23077</strain>
    </source>
</reference>
<sequence>MQPAARTPLITPLSAAMLTAGALAALLLPRVVPWPIALVLLGGAVAAIAVGRGRPALAAALLGFGLASLHAAYALAIQLPADLERAELAVTGRIVDLPMVEPRRTRFTLQVDADAEAGPLRGRTVRLSWYDHGRRSARPVIRAGERWTFRVRVRAPRGLRNPGGADAEKHALAQRVSATGYVHVPSAARQLDPASGVGAWRERMSERIDDAVPDASARFVRALALGDTRGLDEADWHVLRANGLTHLIAISGFHVGLVAGFFALLARGLARLGPALVRRWPTPVLAAASAVVGAGMYAAAAGFSLPTVRTLLMIGAVAGARMVRRSAPVVQSLALATVAVVLVDPLALLQAGFWLSFAGVAWLVWCLPGTAERGPRAWVAGFVSAQGVATVGLLPLCVAFFGQASLAGPFANLLAVPWWSLVVVPLALIGLALESLFAGAGAYAWRLAAAAFDLSWPLFDALAASPLALWWLPEASAVAVPLALAGAVWLLLPRGLPGRGLALLLWLPLLWPDRRFPADGEVEVVALDVGQGLAVVVRTARHTLLYDMGPAVPDGFDAGERAVVPALHALGISRLDRAIVSHADSDHAGGFDAVRRAIPIARAYAPEGSGMDGTLPCVAGQAWQWDGVVFRTLHPTPHFPYLGNEAGCVLRIETRHGAALLTGDIGHVIERGLVRRAASYVRADVVFVGHHGSAGSSDPAFVAATGARHALVSSGHGNRFGHPKPAVVERWRDAGARVHDTAVGGALRVSIERAGIEIETRRHAQPRLWDAVARSKPPEAGVSYGP</sequence>
<feature type="transmembrane region" description="Helical" evidence="6">
    <location>
        <begin position="468"/>
        <end position="492"/>
    </location>
</feature>
<feature type="transmembrane region" description="Helical" evidence="6">
    <location>
        <begin position="335"/>
        <end position="365"/>
    </location>
</feature>
<feature type="transmembrane region" description="Helical" evidence="6">
    <location>
        <begin position="377"/>
        <end position="401"/>
    </location>
</feature>
<reference evidence="8" key="2">
    <citation type="submission" date="2020-09" db="EMBL/GenBank/DDBJ databases">
        <authorList>
            <person name="Sun Q."/>
            <person name="Kim S."/>
        </authorList>
    </citation>
    <scope>NUCLEOTIDE SEQUENCE</scope>
    <source>
        <strain evidence="8">KCTC 23077</strain>
    </source>
</reference>
<dbReference type="RefSeq" id="WP_189452772.1">
    <property type="nucleotide sequence ID" value="NZ_BMYD01000001.1"/>
</dbReference>
<organism evidence="8 9">
    <name type="scientific">Cognatilysobacter bugurensis</name>
    <dbReference type="NCBI Taxonomy" id="543356"/>
    <lineage>
        <taxon>Bacteria</taxon>
        <taxon>Pseudomonadati</taxon>
        <taxon>Pseudomonadota</taxon>
        <taxon>Gammaproteobacteria</taxon>
        <taxon>Lysobacterales</taxon>
        <taxon>Lysobacteraceae</taxon>
        <taxon>Cognatilysobacter</taxon>
    </lineage>
</organism>
<evidence type="ECO:0000256" key="6">
    <source>
        <dbReference type="SAM" id="Phobius"/>
    </source>
</evidence>
<dbReference type="NCBIfam" id="TIGR00360">
    <property type="entry name" value="ComEC_N-term"/>
    <property type="match status" value="1"/>
</dbReference>
<feature type="transmembrane region" description="Helical" evidence="6">
    <location>
        <begin position="282"/>
        <end position="300"/>
    </location>
</feature>
<dbReference type="Pfam" id="PF13567">
    <property type="entry name" value="DUF4131"/>
    <property type="match status" value="1"/>
</dbReference>
<dbReference type="Proteomes" id="UP000646426">
    <property type="component" value="Unassembled WGS sequence"/>
</dbReference>
<keyword evidence="3 6" id="KW-0812">Transmembrane</keyword>